<dbReference type="InterPro" id="IPR037012">
    <property type="entry name" value="NanQ/TabA/YiaL_sf"/>
</dbReference>
<dbReference type="PANTHER" id="PTHR34986:SF1">
    <property type="entry name" value="PROTEIN YIAL"/>
    <property type="match status" value="1"/>
</dbReference>
<name>A0A5R9LD80_9ENTR</name>
<proteinExistence type="predicted"/>
<dbReference type="Pfam" id="PF04074">
    <property type="entry name" value="DUF386"/>
    <property type="match status" value="1"/>
</dbReference>
<sequence>MITGNIEQINKSQVELPCVIYEVLSAIKALDFSVHLNGQNEINGVIFKTFTVDTDLPENRTPETHKNFIDVQFVISGDEWIEFGCLGDTKPCVEKPEDDNYFYDRATLKLNDVKLTDGDFIIFFPWDIHSPLCHKNSSSKVRKIVAKVPISAL</sequence>
<evidence type="ECO:0000313" key="2">
    <source>
        <dbReference type="Proteomes" id="UP000307430"/>
    </source>
</evidence>
<dbReference type="Proteomes" id="UP000307430">
    <property type="component" value="Unassembled WGS sequence"/>
</dbReference>
<dbReference type="NCBIfam" id="TIGR00022">
    <property type="entry name" value="YhcH/YjgK/YiaL family protein"/>
    <property type="match status" value="1"/>
</dbReference>
<dbReference type="SUPFAM" id="SSF51197">
    <property type="entry name" value="Clavaminate synthase-like"/>
    <property type="match status" value="1"/>
</dbReference>
<organism evidence="1 2">
    <name type="scientific">Klebsiella indica</name>
    <dbReference type="NCBI Taxonomy" id="2582917"/>
    <lineage>
        <taxon>Bacteria</taxon>
        <taxon>Pseudomonadati</taxon>
        <taxon>Pseudomonadota</taxon>
        <taxon>Gammaproteobacteria</taxon>
        <taxon>Enterobacterales</taxon>
        <taxon>Enterobacteriaceae</taxon>
        <taxon>Klebsiella/Raoultella group</taxon>
        <taxon>Klebsiella</taxon>
    </lineage>
</organism>
<dbReference type="PANTHER" id="PTHR34986">
    <property type="entry name" value="EVOLVED BETA-GALACTOSIDASE SUBUNIT BETA"/>
    <property type="match status" value="1"/>
</dbReference>
<dbReference type="RefSeq" id="WP_138362174.1">
    <property type="nucleotide sequence ID" value="NZ_VCHQ01000026.1"/>
</dbReference>
<comment type="caution">
    <text evidence="1">The sequence shown here is derived from an EMBL/GenBank/DDBJ whole genome shotgun (WGS) entry which is preliminary data.</text>
</comment>
<dbReference type="GO" id="GO:0005829">
    <property type="term" value="C:cytosol"/>
    <property type="evidence" value="ECO:0007669"/>
    <property type="project" value="TreeGrafter"/>
</dbReference>
<accession>A0A5R9LD80</accession>
<dbReference type="InterPro" id="IPR004375">
    <property type="entry name" value="NanQ/TabA/YiaL"/>
</dbReference>
<protein>
    <submittedName>
        <fullName evidence="1">DUF386 family protein</fullName>
    </submittedName>
</protein>
<dbReference type="AlphaFoldDB" id="A0A5R9LD80"/>
<keyword evidence="2" id="KW-1185">Reference proteome</keyword>
<gene>
    <name evidence="1" type="ORF">FE839_18110</name>
</gene>
<dbReference type="EMBL" id="VCHQ01000026">
    <property type="protein sequence ID" value="TLV11508.1"/>
    <property type="molecule type" value="Genomic_DNA"/>
</dbReference>
<evidence type="ECO:0000313" key="1">
    <source>
        <dbReference type="EMBL" id="TLV11508.1"/>
    </source>
</evidence>
<dbReference type="Gene3D" id="2.60.120.370">
    <property type="entry name" value="YhcH/YjgK/YiaL"/>
    <property type="match status" value="1"/>
</dbReference>
<reference evidence="1 2" key="1">
    <citation type="submission" date="2019-05" db="EMBL/GenBank/DDBJ databases">
        <title>Genome sequence of Klebsiella sp strain TOUT106.</title>
        <authorList>
            <person name="Rahi P."/>
            <person name="Chaudhari D."/>
        </authorList>
    </citation>
    <scope>NUCLEOTIDE SEQUENCE [LARGE SCALE GENOMIC DNA]</scope>
    <source>
        <strain evidence="1 2">TOUT106</strain>
    </source>
</reference>